<protein>
    <submittedName>
        <fullName evidence="1">Uncharacterized protein</fullName>
    </submittedName>
</protein>
<reference evidence="1 2" key="1">
    <citation type="submission" date="2015-09" db="EMBL/GenBank/DDBJ databases">
        <title>A metagenomics-based metabolic model of nitrate-dependent anaerobic oxidation of methane by Methanoperedens-like archaea.</title>
        <authorList>
            <person name="Arshad A."/>
            <person name="Speth D.R."/>
            <person name="De Graaf R.M."/>
            <person name="Op Den Camp H.J."/>
            <person name="Jetten M.S."/>
            <person name="Welte C.U."/>
        </authorList>
    </citation>
    <scope>NUCLEOTIDE SEQUENCE [LARGE SCALE GENOMIC DNA]</scope>
</reference>
<sequence length="89" mass="10153">MNIQNKKLIIVFIVIYFTSYQAAAEESRLPIILETNVYSLINKDILSHVDMNRLDTHGTTDMRFYWSPDERKVLIEASISAYAKGGKAA</sequence>
<organism evidence="1 2">
    <name type="scientific">Candidatus Methanoperedens nitratireducens</name>
    <dbReference type="NCBI Taxonomy" id="1392998"/>
    <lineage>
        <taxon>Archaea</taxon>
        <taxon>Methanobacteriati</taxon>
        <taxon>Methanobacteriota</taxon>
        <taxon>Stenosarchaea group</taxon>
        <taxon>Methanomicrobia</taxon>
        <taxon>Methanosarcinales</taxon>
        <taxon>ANME-2 cluster</taxon>
        <taxon>Candidatus Methanoperedentaceae</taxon>
        <taxon>Candidatus Methanoperedens</taxon>
    </lineage>
</organism>
<feature type="non-terminal residue" evidence="1">
    <location>
        <position position="89"/>
    </location>
</feature>
<dbReference type="Proteomes" id="UP000050360">
    <property type="component" value="Unassembled WGS sequence"/>
</dbReference>
<evidence type="ECO:0000313" key="1">
    <source>
        <dbReference type="EMBL" id="KPQ42786.1"/>
    </source>
</evidence>
<accession>A0A0N8KQQ4</accession>
<proteinExistence type="predicted"/>
<gene>
    <name evidence="1" type="ORF">MPEBLZ_02681</name>
</gene>
<name>A0A0N8KQQ4_9EURY</name>
<evidence type="ECO:0000313" key="2">
    <source>
        <dbReference type="Proteomes" id="UP000050360"/>
    </source>
</evidence>
<comment type="caution">
    <text evidence="1">The sequence shown here is derived from an EMBL/GenBank/DDBJ whole genome shotgun (WGS) entry which is preliminary data.</text>
</comment>
<dbReference type="AlphaFoldDB" id="A0A0N8KQQ4"/>
<dbReference type="EMBL" id="LKCM01000205">
    <property type="protein sequence ID" value="KPQ42786.1"/>
    <property type="molecule type" value="Genomic_DNA"/>
</dbReference>